<accession>A0A6J0N262</accession>
<protein>
    <submittedName>
        <fullName evidence="2">Uncharacterized protein LOC108849653</fullName>
    </submittedName>
</protein>
<dbReference type="GeneID" id="108849653"/>
<gene>
    <name evidence="2" type="primary">LOC108849653</name>
</gene>
<organism evidence="1 2">
    <name type="scientific">Raphanus sativus</name>
    <name type="common">Radish</name>
    <name type="synonym">Raphanus raphanistrum var. sativus</name>
    <dbReference type="NCBI Taxonomy" id="3726"/>
    <lineage>
        <taxon>Eukaryota</taxon>
        <taxon>Viridiplantae</taxon>
        <taxon>Streptophyta</taxon>
        <taxon>Embryophyta</taxon>
        <taxon>Tracheophyta</taxon>
        <taxon>Spermatophyta</taxon>
        <taxon>Magnoliopsida</taxon>
        <taxon>eudicotyledons</taxon>
        <taxon>Gunneridae</taxon>
        <taxon>Pentapetalae</taxon>
        <taxon>rosids</taxon>
        <taxon>malvids</taxon>
        <taxon>Brassicales</taxon>
        <taxon>Brassicaceae</taxon>
        <taxon>Brassiceae</taxon>
        <taxon>Raphanus</taxon>
    </lineage>
</organism>
<sequence length="121" mass="13505">MAILSYLLFTVDNSCNSYAATLSPTFLALIPEINSTTQISSSFFCNLRPYLQSFFTVVDPWLNLVGLLQHSVRCDSSTGIFLSCVSRYTFLLLAQTSSFSFSVLVSLQPFLLFKTFSQVTL</sequence>
<dbReference type="AlphaFoldDB" id="A0A6J0N262"/>
<dbReference type="Proteomes" id="UP000504610">
    <property type="component" value="Chromosome 4"/>
</dbReference>
<reference evidence="1" key="1">
    <citation type="journal article" date="2019" name="Database">
        <title>The radish genome database (RadishGD): an integrated information resource for radish genomics.</title>
        <authorList>
            <person name="Yu H.J."/>
            <person name="Baek S."/>
            <person name="Lee Y.J."/>
            <person name="Cho A."/>
            <person name="Mun J.H."/>
        </authorList>
    </citation>
    <scope>NUCLEOTIDE SEQUENCE [LARGE SCALE GENOMIC DNA]</scope>
    <source>
        <strain evidence="1">cv. WK10039</strain>
    </source>
</reference>
<reference evidence="2" key="2">
    <citation type="submission" date="2025-08" db="UniProtKB">
        <authorList>
            <consortium name="RefSeq"/>
        </authorList>
    </citation>
    <scope>IDENTIFICATION</scope>
    <source>
        <tissue evidence="2">Leaf</tissue>
    </source>
</reference>
<dbReference type="RefSeq" id="XP_056865411.1">
    <property type="nucleotide sequence ID" value="XM_057009431.1"/>
</dbReference>
<dbReference type="OrthoDB" id="1739627at2759"/>
<dbReference type="KEGG" id="rsz:108849653"/>
<keyword evidence="1" id="KW-1185">Reference proteome</keyword>
<evidence type="ECO:0000313" key="2">
    <source>
        <dbReference type="RefSeq" id="XP_056865411.1"/>
    </source>
</evidence>
<proteinExistence type="predicted"/>
<name>A0A6J0N262_RAPSA</name>
<evidence type="ECO:0000313" key="1">
    <source>
        <dbReference type="Proteomes" id="UP000504610"/>
    </source>
</evidence>